<evidence type="ECO:0000313" key="2">
    <source>
        <dbReference type="EMBL" id="GMT05997.1"/>
    </source>
</evidence>
<proteinExistence type="predicted"/>
<keyword evidence="3" id="KW-1185">Reference proteome</keyword>
<evidence type="ECO:0000256" key="1">
    <source>
        <dbReference type="SAM" id="MobiDB-lite"/>
    </source>
</evidence>
<feature type="compositionally biased region" description="Basic residues" evidence="1">
    <location>
        <begin position="111"/>
        <end position="121"/>
    </location>
</feature>
<gene>
    <name evidence="2" type="ORF">PENTCL1PPCAC_28171</name>
</gene>
<organism evidence="2 3">
    <name type="scientific">Pristionchus entomophagus</name>
    <dbReference type="NCBI Taxonomy" id="358040"/>
    <lineage>
        <taxon>Eukaryota</taxon>
        <taxon>Metazoa</taxon>
        <taxon>Ecdysozoa</taxon>
        <taxon>Nematoda</taxon>
        <taxon>Chromadorea</taxon>
        <taxon>Rhabditida</taxon>
        <taxon>Rhabditina</taxon>
        <taxon>Diplogasteromorpha</taxon>
        <taxon>Diplogasteroidea</taxon>
        <taxon>Neodiplogasteridae</taxon>
        <taxon>Pristionchus</taxon>
    </lineage>
</organism>
<feature type="non-terminal residue" evidence="2">
    <location>
        <position position="1"/>
    </location>
</feature>
<feature type="region of interest" description="Disordered" evidence="1">
    <location>
        <begin position="98"/>
        <end position="121"/>
    </location>
</feature>
<protein>
    <submittedName>
        <fullName evidence="2">Uncharacterized protein</fullName>
    </submittedName>
</protein>
<dbReference type="EMBL" id="BTSX01000006">
    <property type="protein sequence ID" value="GMT05997.1"/>
    <property type="molecule type" value="Genomic_DNA"/>
</dbReference>
<dbReference type="AlphaFoldDB" id="A0AAV5UI58"/>
<dbReference type="Proteomes" id="UP001432027">
    <property type="component" value="Unassembled WGS sequence"/>
</dbReference>
<accession>A0AAV5UI58</accession>
<sequence length="121" mass="13718">LTFLCVIFAVSSGLPDLQRWTSATDEGYPASHSGHYLDILEDFEHGAEVEVADPEQDTELEDNEEIEIANSEDDSDLDDIVDIEDYVEKVVVDIEKDADFDLPPPPPRVPFTRRRQMRPVD</sequence>
<reference evidence="2" key="1">
    <citation type="submission" date="2023-10" db="EMBL/GenBank/DDBJ databases">
        <title>Genome assembly of Pristionchus species.</title>
        <authorList>
            <person name="Yoshida K."/>
            <person name="Sommer R.J."/>
        </authorList>
    </citation>
    <scope>NUCLEOTIDE SEQUENCE</scope>
    <source>
        <strain evidence="2">RS0144</strain>
    </source>
</reference>
<evidence type="ECO:0000313" key="3">
    <source>
        <dbReference type="Proteomes" id="UP001432027"/>
    </source>
</evidence>
<name>A0AAV5UI58_9BILA</name>
<comment type="caution">
    <text evidence="2">The sequence shown here is derived from an EMBL/GenBank/DDBJ whole genome shotgun (WGS) entry which is preliminary data.</text>
</comment>